<proteinExistence type="predicted"/>
<name>A0A940WJ20_9ACTN</name>
<protein>
    <submittedName>
        <fullName evidence="2">Uncharacterized protein</fullName>
    </submittedName>
</protein>
<feature type="compositionally biased region" description="Basic and acidic residues" evidence="1">
    <location>
        <begin position="24"/>
        <end position="37"/>
    </location>
</feature>
<comment type="caution">
    <text evidence="2">The sequence shown here is derived from an EMBL/GenBank/DDBJ whole genome shotgun (WGS) entry which is preliminary data.</text>
</comment>
<feature type="compositionally biased region" description="Basic and acidic residues" evidence="1">
    <location>
        <begin position="1"/>
        <end position="13"/>
    </location>
</feature>
<gene>
    <name evidence="2" type="ORF">JOL79_22175</name>
</gene>
<keyword evidence="3" id="KW-1185">Reference proteome</keyword>
<evidence type="ECO:0000313" key="2">
    <source>
        <dbReference type="EMBL" id="MBP2706520.1"/>
    </source>
</evidence>
<evidence type="ECO:0000313" key="3">
    <source>
        <dbReference type="Proteomes" id="UP000674234"/>
    </source>
</evidence>
<dbReference type="EMBL" id="JAFCNB010000012">
    <property type="protein sequence ID" value="MBP2706520.1"/>
    <property type="molecule type" value="Genomic_DNA"/>
</dbReference>
<sequence>MNESREPDRPGRFEEEDGHGFSPDVEKGSEDARRAGDKAFSPEAAGEPGPGRSPSREEETGVPSTDTSARSPLGVGTSTGRSAEEIAATEQEPGREPSGVKGESGRPYGGSTMEDSTGVEPSGPVDEESPTLPSGDQAG</sequence>
<dbReference type="AlphaFoldDB" id="A0A940WJ20"/>
<accession>A0A940WJ20</accession>
<dbReference type="RefSeq" id="WP_210157799.1">
    <property type="nucleotide sequence ID" value="NZ_JAFCNB010000012.1"/>
</dbReference>
<dbReference type="Proteomes" id="UP000674234">
    <property type="component" value="Unassembled WGS sequence"/>
</dbReference>
<feature type="compositionally biased region" description="Polar residues" evidence="1">
    <location>
        <begin position="62"/>
        <end position="81"/>
    </location>
</feature>
<reference evidence="2" key="1">
    <citation type="submission" date="2021-02" db="EMBL/GenBank/DDBJ databases">
        <title>Draft genome sequence of Microbispora sp. RL4-1S isolated from rice leaves in Thailand.</title>
        <authorList>
            <person name="Muangham S."/>
            <person name="Duangmal K."/>
        </authorList>
    </citation>
    <scope>NUCLEOTIDE SEQUENCE</scope>
    <source>
        <strain evidence="2">RL4-1S</strain>
    </source>
</reference>
<evidence type="ECO:0000256" key="1">
    <source>
        <dbReference type="SAM" id="MobiDB-lite"/>
    </source>
</evidence>
<organism evidence="2 3">
    <name type="scientific">Microbispora oryzae</name>
    <dbReference type="NCBI Taxonomy" id="2806554"/>
    <lineage>
        <taxon>Bacteria</taxon>
        <taxon>Bacillati</taxon>
        <taxon>Actinomycetota</taxon>
        <taxon>Actinomycetes</taxon>
        <taxon>Streptosporangiales</taxon>
        <taxon>Streptosporangiaceae</taxon>
        <taxon>Microbispora</taxon>
    </lineage>
</organism>
<feature type="region of interest" description="Disordered" evidence="1">
    <location>
        <begin position="1"/>
        <end position="139"/>
    </location>
</feature>